<evidence type="ECO:0000313" key="1">
    <source>
        <dbReference type="EMBL" id="KAH6628102.1"/>
    </source>
</evidence>
<accession>A0ACB7P5B5</accession>
<organism evidence="1 2">
    <name type="scientific">Chaetomium tenue</name>
    <dbReference type="NCBI Taxonomy" id="1854479"/>
    <lineage>
        <taxon>Eukaryota</taxon>
        <taxon>Fungi</taxon>
        <taxon>Dikarya</taxon>
        <taxon>Ascomycota</taxon>
        <taxon>Pezizomycotina</taxon>
        <taxon>Sordariomycetes</taxon>
        <taxon>Sordariomycetidae</taxon>
        <taxon>Sordariales</taxon>
        <taxon>Chaetomiaceae</taxon>
        <taxon>Chaetomium</taxon>
    </lineage>
</organism>
<reference evidence="1 2" key="1">
    <citation type="journal article" date="2021" name="Nat. Commun.">
        <title>Genetic determinants of endophytism in the Arabidopsis root mycobiome.</title>
        <authorList>
            <person name="Mesny F."/>
            <person name="Miyauchi S."/>
            <person name="Thiergart T."/>
            <person name="Pickel B."/>
            <person name="Atanasova L."/>
            <person name="Karlsson M."/>
            <person name="Huettel B."/>
            <person name="Barry K.W."/>
            <person name="Haridas S."/>
            <person name="Chen C."/>
            <person name="Bauer D."/>
            <person name="Andreopoulos W."/>
            <person name="Pangilinan J."/>
            <person name="LaButti K."/>
            <person name="Riley R."/>
            <person name="Lipzen A."/>
            <person name="Clum A."/>
            <person name="Drula E."/>
            <person name="Henrissat B."/>
            <person name="Kohler A."/>
            <person name="Grigoriev I.V."/>
            <person name="Martin F.M."/>
            <person name="Hacquard S."/>
        </authorList>
    </citation>
    <scope>NUCLEOTIDE SEQUENCE [LARGE SCALE GENOMIC DNA]</scope>
    <source>
        <strain evidence="1 2">MPI-SDFR-AT-0079</strain>
    </source>
</reference>
<gene>
    <name evidence="1" type="ORF">F5144DRAFT_549455</name>
</gene>
<proteinExistence type="predicted"/>
<protein>
    <submittedName>
        <fullName evidence="1">Uncharacterized protein</fullName>
    </submittedName>
</protein>
<comment type="caution">
    <text evidence="1">The sequence shown here is derived from an EMBL/GenBank/DDBJ whole genome shotgun (WGS) entry which is preliminary data.</text>
</comment>
<name>A0ACB7P5B5_9PEZI</name>
<keyword evidence="2" id="KW-1185">Reference proteome</keyword>
<evidence type="ECO:0000313" key="2">
    <source>
        <dbReference type="Proteomes" id="UP000724584"/>
    </source>
</evidence>
<sequence length="170" mass="18578">MTDFNNRRNPEQDVASGRQHIEAGDTQDRDHTNIVNLPLLPDADDGDANPDPDDHHVREQLRPSTATKVIATILTALLTALILVTAAVAVVIIAVSLLSYLRIHSEGSCAGVEAAMGTAAMDRAHRHALELQAQAEDYRVEAEAWAAEVHQLSWMVYWTEPDGSGSYLDE</sequence>
<dbReference type="EMBL" id="JAGIZQ010000005">
    <property type="protein sequence ID" value="KAH6628102.1"/>
    <property type="molecule type" value="Genomic_DNA"/>
</dbReference>
<dbReference type="Proteomes" id="UP000724584">
    <property type="component" value="Unassembled WGS sequence"/>
</dbReference>